<accession>A0A9D4BQD4</accession>
<comment type="caution">
    <text evidence="2">The sequence shown here is derived from an EMBL/GenBank/DDBJ whole genome shotgun (WGS) entry which is preliminary data.</text>
</comment>
<feature type="compositionally biased region" description="Basic and acidic residues" evidence="1">
    <location>
        <begin position="94"/>
        <end position="106"/>
    </location>
</feature>
<organism evidence="2 3">
    <name type="scientific">Dreissena polymorpha</name>
    <name type="common">Zebra mussel</name>
    <name type="synonym">Mytilus polymorpha</name>
    <dbReference type="NCBI Taxonomy" id="45954"/>
    <lineage>
        <taxon>Eukaryota</taxon>
        <taxon>Metazoa</taxon>
        <taxon>Spiralia</taxon>
        <taxon>Lophotrochozoa</taxon>
        <taxon>Mollusca</taxon>
        <taxon>Bivalvia</taxon>
        <taxon>Autobranchia</taxon>
        <taxon>Heteroconchia</taxon>
        <taxon>Euheterodonta</taxon>
        <taxon>Imparidentia</taxon>
        <taxon>Neoheterodontei</taxon>
        <taxon>Myida</taxon>
        <taxon>Dreissenoidea</taxon>
        <taxon>Dreissenidae</taxon>
        <taxon>Dreissena</taxon>
    </lineage>
</organism>
<evidence type="ECO:0000313" key="3">
    <source>
        <dbReference type="Proteomes" id="UP000828390"/>
    </source>
</evidence>
<reference evidence="2" key="2">
    <citation type="submission" date="2020-11" db="EMBL/GenBank/DDBJ databases">
        <authorList>
            <person name="McCartney M.A."/>
            <person name="Auch B."/>
            <person name="Kono T."/>
            <person name="Mallez S."/>
            <person name="Becker A."/>
            <person name="Gohl D.M."/>
            <person name="Silverstein K.A.T."/>
            <person name="Koren S."/>
            <person name="Bechman K.B."/>
            <person name="Herman A."/>
            <person name="Abrahante J.E."/>
            <person name="Garbe J."/>
        </authorList>
    </citation>
    <scope>NUCLEOTIDE SEQUENCE</scope>
    <source>
        <strain evidence="2">Duluth1</strain>
        <tissue evidence="2">Whole animal</tissue>
    </source>
</reference>
<dbReference type="AlphaFoldDB" id="A0A9D4BQD4"/>
<name>A0A9D4BQD4_DREPO</name>
<evidence type="ECO:0000313" key="2">
    <source>
        <dbReference type="EMBL" id="KAH3712591.1"/>
    </source>
</evidence>
<evidence type="ECO:0000256" key="1">
    <source>
        <dbReference type="SAM" id="MobiDB-lite"/>
    </source>
</evidence>
<dbReference type="EMBL" id="JAIWYP010000014">
    <property type="protein sequence ID" value="KAH3712591.1"/>
    <property type="molecule type" value="Genomic_DNA"/>
</dbReference>
<feature type="region of interest" description="Disordered" evidence="1">
    <location>
        <begin position="82"/>
        <end position="121"/>
    </location>
</feature>
<protein>
    <submittedName>
        <fullName evidence="2">Uncharacterized protein</fullName>
    </submittedName>
</protein>
<proteinExistence type="predicted"/>
<reference evidence="2" key="1">
    <citation type="journal article" date="2019" name="bioRxiv">
        <title>The Genome of the Zebra Mussel, Dreissena polymorpha: A Resource for Invasive Species Research.</title>
        <authorList>
            <person name="McCartney M.A."/>
            <person name="Auch B."/>
            <person name="Kono T."/>
            <person name="Mallez S."/>
            <person name="Zhang Y."/>
            <person name="Obille A."/>
            <person name="Becker A."/>
            <person name="Abrahante J.E."/>
            <person name="Garbe J."/>
            <person name="Badalamenti J.P."/>
            <person name="Herman A."/>
            <person name="Mangelson H."/>
            <person name="Liachko I."/>
            <person name="Sullivan S."/>
            <person name="Sone E.D."/>
            <person name="Koren S."/>
            <person name="Silverstein K.A.T."/>
            <person name="Beckman K.B."/>
            <person name="Gohl D.M."/>
        </authorList>
    </citation>
    <scope>NUCLEOTIDE SEQUENCE</scope>
    <source>
        <strain evidence="2">Duluth1</strain>
        <tissue evidence="2">Whole animal</tissue>
    </source>
</reference>
<gene>
    <name evidence="2" type="ORF">DPMN_072342</name>
</gene>
<keyword evidence="3" id="KW-1185">Reference proteome</keyword>
<dbReference type="Proteomes" id="UP000828390">
    <property type="component" value="Unassembled WGS sequence"/>
</dbReference>
<sequence length="121" mass="13816">MKEETIPEIVATKTDTEGYSIHHPLITEDIETNDEELKSSNMPLSQCKKVDSDSGSDLKIALAKLIQKRYLRTKRVFIQSSITENESDLDDDVRDPTYKVHQKDLNNSDSDTDSYEIKIPN</sequence>